<dbReference type="STRING" id="860235.AOZ06_36570"/>
<dbReference type="Pfam" id="PF00295">
    <property type="entry name" value="Glyco_hydro_28"/>
    <property type="match status" value="1"/>
</dbReference>
<keyword evidence="3 4" id="KW-0326">Glycosidase</keyword>
<accession>A0A0N9IAN1</accession>
<feature type="chain" id="PRO_5006036003" description="Glycoside hydrolase" evidence="6">
    <location>
        <begin position="25"/>
        <end position="491"/>
    </location>
</feature>
<dbReference type="SUPFAM" id="SSF51126">
    <property type="entry name" value="Pectin lyase-like"/>
    <property type="match status" value="1"/>
</dbReference>
<dbReference type="InterPro" id="IPR011050">
    <property type="entry name" value="Pectin_lyase_fold/virulence"/>
</dbReference>
<dbReference type="RefSeq" id="WP_054293552.1">
    <property type="nucleotide sequence ID" value="NZ_CP012752.1"/>
</dbReference>
<evidence type="ECO:0000313" key="7">
    <source>
        <dbReference type="EMBL" id="ALG11654.1"/>
    </source>
</evidence>
<name>A0A0N9IAN1_9PSEU</name>
<evidence type="ECO:0000256" key="4">
    <source>
        <dbReference type="RuleBase" id="RU361169"/>
    </source>
</evidence>
<evidence type="ECO:0000313" key="8">
    <source>
        <dbReference type="Proteomes" id="UP000063699"/>
    </source>
</evidence>
<dbReference type="PANTHER" id="PTHR31339">
    <property type="entry name" value="PECTIN LYASE-RELATED"/>
    <property type="match status" value="1"/>
</dbReference>
<protein>
    <recommendedName>
        <fullName evidence="9">Glycoside hydrolase</fullName>
    </recommendedName>
</protein>
<feature type="region of interest" description="Disordered" evidence="5">
    <location>
        <begin position="384"/>
        <end position="404"/>
    </location>
</feature>
<organism evidence="7 8">
    <name type="scientific">Kibdelosporangium phytohabitans</name>
    <dbReference type="NCBI Taxonomy" id="860235"/>
    <lineage>
        <taxon>Bacteria</taxon>
        <taxon>Bacillati</taxon>
        <taxon>Actinomycetota</taxon>
        <taxon>Actinomycetes</taxon>
        <taxon>Pseudonocardiales</taxon>
        <taxon>Pseudonocardiaceae</taxon>
        <taxon>Kibdelosporangium</taxon>
    </lineage>
</organism>
<dbReference type="InterPro" id="IPR006626">
    <property type="entry name" value="PbH1"/>
</dbReference>
<keyword evidence="8" id="KW-1185">Reference proteome</keyword>
<dbReference type="GO" id="GO:0005975">
    <property type="term" value="P:carbohydrate metabolic process"/>
    <property type="evidence" value="ECO:0007669"/>
    <property type="project" value="InterPro"/>
</dbReference>
<evidence type="ECO:0000256" key="3">
    <source>
        <dbReference type="ARBA" id="ARBA00023295"/>
    </source>
</evidence>
<dbReference type="Gene3D" id="2.160.20.10">
    <property type="entry name" value="Single-stranded right-handed beta-helix, Pectin lyase-like"/>
    <property type="match status" value="1"/>
</dbReference>
<evidence type="ECO:0000256" key="5">
    <source>
        <dbReference type="SAM" id="MobiDB-lite"/>
    </source>
</evidence>
<dbReference type="InterPro" id="IPR000743">
    <property type="entry name" value="Glyco_hydro_28"/>
</dbReference>
<dbReference type="SMART" id="SM00710">
    <property type="entry name" value="PbH1"/>
    <property type="match status" value="6"/>
</dbReference>
<reference evidence="7 8" key="1">
    <citation type="submission" date="2015-07" db="EMBL/GenBank/DDBJ databases">
        <title>Genome sequencing of Kibdelosporangium phytohabitans.</title>
        <authorList>
            <person name="Qin S."/>
            <person name="Xing K."/>
        </authorList>
    </citation>
    <scope>NUCLEOTIDE SEQUENCE [LARGE SCALE GENOMIC DNA]</scope>
    <source>
        <strain evidence="7 8">KLBMP1111</strain>
    </source>
</reference>
<comment type="similarity">
    <text evidence="1 4">Belongs to the glycosyl hydrolase 28 family.</text>
</comment>
<evidence type="ECO:0008006" key="9">
    <source>
        <dbReference type="Google" id="ProtNLM"/>
    </source>
</evidence>
<keyword evidence="6" id="KW-0732">Signal</keyword>
<dbReference type="InterPro" id="IPR012334">
    <property type="entry name" value="Pectin_lyas_fold"/>
</dbReference>
<dbReference type="AlphaFoldDB" id="A0A0N9IAN1"/>
<evidence type="ECO:0000256" key="1">
    <source>
        <dbReference type="ARBA" id="ARBA00008834"/>
    </source>
</evidence>
<feature type="region of interest" description="Disordered" evidence="5">
    <location>
        <begin position="469"/>
        <end position="491"/>
    </location>
</feature>
<gene>
    <name evidence="7" type="ORF">AOZ06_36570</name>
</gene>
<evidence type="ECO:0000256" key="6">
    <source>
        <dbReference type="SAM" id="SignalP"/>
    </source>
</evidence>
<keyword evidence="2 4" id="KW-0378">Hydrolase</keyword>
<dbReference type="PANTHER" id="PTHR31339:SF9">
    <property type="entry name" value="PLASMIN AND FIBRONECTIN-BINDING PROTEIN A"/>
    <property type="match status" value="1"/>
</dbReference>
<dbReference type="KEGG" id="kphy:AOZ06_36570"/>
<dbReference type="OrthoDB" id="3196343at2"/>
<dbReference type="Proteomes" id="UP000063699">
    <property type="component" value="Chromosome"/>
</dbReference>
<dbReference type="EMBL" id="CP012752">
    <property type="protein sequence ID" value="ALG11654.1"/>
    <property type="molecule type" value="Genomic_DNA"/>
</dbReference>
<feature type="signal peptide" evidence="6">
    <location>
        <begin position="1"/>
        <end position="24"/>
    </location>
</feature>
<proteinExistence type="inferred from homology"/>
<evidence type="ECO:0000256" key="2">
    <source>
        <dbReference type="ARBA" id="ARBA00022801"/>
    </source>
</evidence>
<dbReference type="InterPro" id="IPR051801">
    <property type="entry name" value="GH28_Enzymes"/>
</dbReference>
<dbReference type="GO" id="GO:0004650">
    <property type="term" value="F:polygalacturonase activity"/>
    <property type="evidence" value="ECO:0007669"/>
    <property type="project" value="InterPro"/>
</dbReference>
<sequence>MARIGTLVLASVIVAGLTVPAAEAAPVFNVRSYGAVGNGSTHDDDAIDKAINAANAAGGGVVDFPPGRYRSRTIHLKSNVTLNLNAGATLLAAADGMDRAEPNEWDEYQDYGHSHFRNALVFGENVENIAFTGAGTIDGDNNLITGDPEQGQADKALSLKYCRNLRFQDITFRQGGHFAILINGCTGVKMLNTKILSADDRDAFNIINTSDVEIAHSRIEASDDAVVFKSDYALGRTFPTGKAVVRDSTILSTENNALQFGSETCGAFRDVQFRNLDVTGAGKAGIGIVSMDGATIENITYDDIRLSRTASAIFMHVGKRSRCPGNPPAGRIRDITLKNITGTNLTTPRDVAGDDEYSATITGRTESPIENITLENVDLDFPGGHPASDADRVPPESSTAYPPRTFGARPAYAFWVRHAKNVRFLTSTVSFQKPDGRPAFLANDTTGLTVDGVRMERPTGDWDVTFQKSTGQRVTGSTTTPGGGSPRVRVQ</sequence>